<keyword evidence="2" id="KW-1185">Reference proteome</keyword>
<dbReference type="Gene3D" id="3.10.420.10">
    <property type="entry name" value="SecB-like"/>
    <property type="match status" value="1"/>
</dbReference>
<evidence type="ECO:0000313" key="1">
    <source>
        <dbReference type="EMBL" id="KJY60950.1"/>
    </source>
</evidence>
<dbReference type="OrthoDB" id="2304456at2"/>
<dbReference type="STRING" id="1218492.JG30_11380"/>
<gene>
    <name evidence="1" type="ORF">JG30_11380</name>
</gene>
<organism evidence="1 2">
    <name type="scientific">Bombilactobacillus mellifer</name>
    <dbReference type="NCBI Taxonomy" id="1218492"/>
    <lineage>
        <taxon>Bacteria</taxon>
        <taxon>Bacillati</taxon>
        <taxon>Bacillota</taxon>
        <taxon>Bacilli</taxon>
        <taxon>Lactobacillales</taxon>
        <taxon>Lactobacillaceae</taxon>
        <taxon>Bombilactobacillus</taxon>
    </lineage>
</organism>
<dbReference type="InterPro" id="IPR035958">
    <property type="entry name" value="SecB-like_sf"/>
</dbReference>
<evidence type="ECO:0000313" key="2">
    <source>
        <dbReference type="Proteomes" id="UP000033558"/>
    </source>
</evidence>
<dbReference type="PATRIC" id="fig|1218492.5.peg.1282"/>
<sequence length="127" mass="14173">MDIQANKGPIVVQSFHYDVVDASSPIKTEVQVELQDYEPQEPVKNALTLQVMTPFDIHPKGTTFAISGLVGQVVQLINCPQTIDQLDAQIVQQLSQPLIEQIQILTYQVTAITLDQGYHLEFNPQSK</sequence>
<reference evidence="1 2" key="1">
    <citation type="submission" date="2015-01" db="EMBL/GenBank/DDBJ databases">
        <title>Comparative genomics of the lactic acid bacteria isolated from the honey bee gut.</title>
        <authorList>
            <person name="Ellegaard K.M."/>
            <person name="Tamarit D."/>
            <person name="Javelind E."/>
            <person name="Olofsson T."/>
            <person name="Andersson S.G."/>
            <person name="Vasquez A."/>
        </authorList>
    </citation>
    <scope>NUCLEOTIDE SEQUENCE [LARGE SCALE GENOMIC DNA]</scope>
    <source>
        <strain evidence="1 2">Bin4</strain>
    </source>
</reference>
<protein>
    <recommendedName>
        <fullName evidence="3">DUF1149 domain-containing protein</fullName>
    </recommendedName>
</protein>
<comment type="caution">
    <text evidence="1">The sequence shown here is derived from an EMBL/GenBank/DDBJ whole genome shotgun (WGS) entry which is preliminary data.</text>
</comment>
<dbReference type="Proteomes" id="UP000033558">
    <property type="component" value="Unassembled WGS sequence"/>
</dbReference>
<evidence type="ECO:0008006" key="3">
    <source>
        <dbReference type="Google" id="ProtNLM"/>
    </source>
</evidence>
<dbReference type="Pfam" id="PF06619">
    <property type="entry name" value="DUF1149"/>
    <property type="match status" value="1"/>
</dbReference>
<accession>A0A0F4LQX7</accession>
<dbReference type="InterPro" id="IPR009530">
    <property type="entry name" value="DUF1149"/>
</dbReference>
<dbReference type="SUPFAM" id="SSF54611">
    <property type="entry name" value="SecB-like"/>
    <property type="match status" value="1"/>
</dbReference>
<dbReference type="EMBL" id="JXJQ01000009">
    <property type="protein sequence ID" value="KJY60950.1"/>
    <property type="molecule type" value="Genomic_DNA"/>
</dbReference>
<dbReference type="AlphaFoldDB" id="A0A0F4LQX7"/>
<dbReference type="HOGENOM" id="CLU_141069_1_0_9"/>
<name>A0A0F4LQX7_9LACO</name>
<proteinExistence type="predicted"/>
<dbReference type="PIRSF" id="PIRSF031568">
    <property type="entry name" value="UCP031568"/>
    <property type="match status" value="1"/>
</dbReference>
<dbReference type="RefSeq" id="WP_052725230.1">
    <property type="nucleotide sequence ID" value="NZ_JBHSZT010000010.1"/>
</dbReference>